<dbReference type="Gene3D" id="3.30.70.920">
    <property type="match status" value="1"/>
</dbReference>
<dbReference type="InterPro" id="IPR036390">
    <property type="entry name" value="WH_DNA-bd_sf"/>
</dbReference>
<proteinExistence type="predicted"/>
<dbReference type="PANTHER" id="PTHR30154">
    <property type="entry name" value="LEUCINE-RESPONSIVE REGULATORY PROTEIN"/>
    <property type="match status" value="1"/>
</dbReference>
<dbReference type="Proteomes" id="UP000233750">
    <property type="component" value="Unassembled WGS sequence"/>
</dbReference>
<dbReference type="PROSITE" id="PS50956">
    <property type="entry name" value="HTH_ASNC_2"/>
    <property type="match status" value="1"/>
</dbReference>
<accession>A0A2N3WA98</accession>
<dbReference type="InterPro" id="IPR019887">
    <property type="entry name" value="Tscrpt_reg_AsnC/Lrp_C"/>
</dbReference>
<dbReference type="SUPFAM" id="SSF46785">
    <property type="entry name" value="Winged helix' DNA-binding domain"/>
    <property type="match status" value="2"/>
</dbReference>
<dbReference type="InterPro" id="IPR011008">
    <property type="entry name" value="Dimeric_a/b-barrel"/>
</dbReference>
<organism evidence="5 6">
    <name type="scientific">Amycolatopsis echigonensis</name>
    <dbReference type="NCBI Taxonomy" id="2576905"/>
    <lineage>
        <taxon>Bacteria</taxon>
        <taxon>Bacillati</taxon>
        <taxon>Actinomycetota</taxon>
        <taxon>Actinomycetes</taxon>
        <taxon>Pseudonocardiales</taxon>
        <taxon>Pseudonocardiaceae</taxon>
        <taxon>Amycolatopsis</taxon>
    </lineage>
</organism>
<dbReference type="SUPFAM" id="SSF54909">
    <property type="entry name" value="Dimeric alpha+beta barrel"/>
    <property type="match status" value="1"/>
</dbReference>
<dbReference type="EMBL" id="PJMY01000003">
    <property type="protein sequence ID" value="PKV90801.1"/>
    <property type="molecule type" value="Genomic_DNA"/>
</dbReference>
<dbReference type="SMART" id="SM00344">
    <property type="entry name" value="HTH_ASNC"/>
    <property type="match status" value="2"/>
</dbReference>
<reference evidence="5 6" key="1">
    <citation type="submission" date="2017-12" db="EMBL/GenBank/DDBJ databases">
        <title>Sequencing the genomes of 1000 Actinobacteria strains.</title>
        <authorList>
            <person name="Klenk H.-P."/>
        </authorList>
    </citation>
    <scope>NUCLEOTIDE SEQUENCE [LARGE SCALE GENOMIC DNA]</scope>
    <source>
        <strain evidence="5 6">DSM 45165</strain>
    </source>
</reference>
<dbReference type="Pfam" id="PF13404">
    <property type="entry name" value="HTH_AsnC-type"/>
    <property type="match status" value="2"/>
</dbReference>
<dbReference type="PRINTS" id="PR00033">
    <property type="entry name" value="HTHASNC"/>
</dbReference>
<dbReference type="Gene3D" id="1.10.10.10">
    <property type="entry name" value="Winged helix-like DNA-binding domain superfamily/Winged helix DNA-binding domain"/>
    <property type="match status" value="2"/>
</dbReference>
<dbReference type="InterPro" id="IPR036388">
    <property type="entry name" value="WH-like_DNA-bd_sf"/>
</dbReference>
<feature type="domain" description="HTH asnC-type" evidence="4">
    <location>
        <begin position="19"/>
        <end position="62"/>
    </location>
</feature>
<protein>
    <submittedName>
        <fullName evidence="5">DNA-binding Lrp family transcriptional regulator</fullName>
    </submittedName>
</protein>
<evidence type="ECO:0000259" key="4">
    <source>
        <dbReference type="PROSITE" id="PS50956"/>
    </source>
</evidence>
<dbReference type="Pfam" id="PF01037">
    <property type="entry name" value="AsnC_trans_reg"/>
    <property type="match status" value="1"/>
</dbReference>
<comment type="caution">
    <text evidence="5">The sequence shown here is derived from an EMBL/GenBank/DDBJ whole genome shotgun (WGS) entry which is preliminary data.</text>
</comment>
<evidence type="ECO:0000256" key="1">
    <source>
        <dbReference type="ARBA" id="ARBA00023015"/>
    </source>
</evidence>
<evidence type="ECO:0000313" key="5">
    <source>
        <dbReference type="EMBL" id="PKV90801.1"/>
    </source>
</evidence>
<keyword evidence="3" id="KW-0804">Transcription</keyword>
<keyword evidence="2 5" id="KW-0238">DNA-binding</keyword>
<keyword evidence="1" id="KW-0805">Transcription regulation</keyword>
<dbReference type="InterPro" id="IPR019888">
    <property type="entry name" value="Tscrpt_reg_AsnC-like"/>
</dbReference>
<dbReference type="PANTHER" id="PTHR30154:SF34">
    <property type="entry name" value="TRANSCRIPTIONAL REGULATOR AZLB"/>
    <property type="match status" value="1"/>
</dbReference>
<dbReference type="AlphaFoldDB" id="A0A2N3WA98"/>
<gene>
    <name evidence="5" type="ORF">ATK30_1552</name>
</gene>
<name>A0A2N3WA98_9PSEU</name>
<evidence type="ECO:0000313" key="6">
    <source>
        <dbReference type="Proteomes" id="UP000233750"/>
    </source>
</evidence>
<dbReference type="GO" id="GO:0043200">
    <property type="term" value="P:response to amino acid"/>
    <property type="evidence" value="ECO:0007669"/>
    <property type="project" value="TreeGrafter"/>
</dbReference>
<keyword evidence="6" id="KW-1185">Reference proteome</keyword>
<evidence type="ECO:0000256" key="3">
    <source>
        <dbReference type="ARBA" id="ARBA00023163"/>
    </source>
</evidence>
<dbReference type="InterPro" id="IPR000485">
    <property type="entry name" value="AsnC-type_HTH_dom"/>
</dbReference>
<dbReference type="GO" id="GO:0005829">
    <property type="term" value="C:cytosol"/>
    <property type="evidence" value="ECO:0007669"/>
    <property type="project" value="TreeGrafter"/>
</dbReference>
<sequence length="332" mass="35696">MYEQKSSTPDGLVQNQAMLDDLDHALVHALQIDGRAPFARIGTVLGVSTQTVARRYRRLRSEAGLRVVGLAAPHRAGQTQWLVRLTVVPAVAQRVADALVRRTDTTWVKLAGGGTEICVIVHSANDSEHGLLLHDIPRTTGITAVSAHQLLHLYHGGPTAWLGRAEVLTDAQRRQLEPETRTTHTEATPADEPLLTALQRDGRLGQTELAAVTGWSAATVARRIADLRAAETLYFDVEIDARLFGATTQALLWMAAAPADLDAVATELATHRELAVVAATTGPTNLLAHALCADPPALHRYLTHRLGALSGIRSCETAPVLRTLKAASPLSR</sequence>
<dbReference type="GO" id="GO:0043565">
    <property type="term" value="F:sequence-specific DNA binding"/>
    <property type="evidence" value="ECO:0007669"/>
    <property type="project" value="InterPro"/>
</dbReference>
<evidence type="ECO:0000256" key="2">
    <source>
        <dbReference type="ARBA" id="ARBA00023125"/>
    </source>
</evidence>